<keyword evidence="4" id="KW-1185">Reference proteome</keyword>
<dbReference type="Pfam" id="PF00561">
    <property type="entry name" value="Abhydrolase_1"/>
    <property type="match status" value="1"/>
</dbReference>
<dbReference type="Gene3D" id="3.40.50.1820">
    <property type="entry name" value="alpha/beta hydrolase"/>
    <property type="match status" value="1"/>
</dbReference>
<evidence type="ECO:0000259" key="2">
    <source>
        <dbReference type="Pfam" id="PF00561"/>
    </source>
</evidence>
<dbReference type="PRINTS" id="PR00412">
    <property type="entry name" value="EPOXHYDRLASE"/>
</dbReference>
<dbReference type="Proteomes" id="UP000635565">
    <property type="component" value="Unassembled WGS sequence"/>
</dbReference>
<dbReference type="PANTHER" id="PTHR43798">
    <property type="entry name" value="MONOACYLGLYCEROL LIPASE"/>
    <property type="match status" value="1"/>
</dbReference>
<dbReference type="PRINTS" id="PR00111">
    <property type="entry name" value="ABHYDROLASE"/>
</dbReference>
<dbReference type="SUPFAM" id="SSF53474">
    <property type="entry name" value="alpha/beta-Hydrolases"/>
    <property type="match status" value="1"/>
</dbReference>
<keyword evidence="1 3" id="KW-0378">Hydrolase</keyword>
<proteinExistence type="predicted"/>
<comment type="caution">
    <text evidence="3">The sequence shown here is derived from an EMBL/GenBank/DDBJ whole genome shotgun (WGS) entry which is preliminary data.</text>
</comment>
<dbReference type="InterPro" id="IPR029058">
    <property type="entry name" value="AB_hydrolase_fold"/>
</dbReference>
<evidence type="ECO:0000256" key="1">
    <source>
        <dbReference type="ARBA" id="ARBA00022801"/>
    </source>
</evidence>
<organism evidence="3 4">
    <name type="scientific">Dictyobacter formicarum</name>
    <dbReference type="NCBI Taxonomy" id="2778368"/>
    <lineage>
        <taxon>Bacteria</taxon>
        <taxon>Bacillati</taxon>
        <taxon>Chloroflexota</taxon>
        <taxon>Ktedonobacteria</taxon>
        <taxon>Ktedonobacterales</taxon>
        <taxon>Dictyobacteraceae</taxon>
        <taxon>Dictyobacter</taxon>
    </lineage>
</organism>
<feature type="domain" description="AB hydrolase-1" evidence="2">
    <location>
        <begin position="29"/>
        <end position="260"/>
    </location>
</feature>
<protein>
    <submittedName>
        <fullName evidence="3">Alpha/beta hydrolase</fullName>
    </submittedName>
</protein>
<dbReference type="InterPro" id="IPR000639">
    <property type="entry name" value="Epox_hydrolase-like"/>
</dbReference>
<gene>
    <name evidence="3" type="ORF">KSZ_77540</name>
</gene>
<dbReference type="GO" id="GO:0016787">
    <property type="term" value="F:hydrolase activity"/>
    <property type="evidence" value="ECO:0007669"/>
    <property type="project" value="UniProtKB-KW"/>
</dbReference>
<reference evidence="3 4" key="1">
    <citation type="journal article" date="2021" name="Int. J. Syst. Evol. Microbiol.">
        <title>Reticulibacter mediterranei gen. nov., sp. nov., within the new family Reticulibacteraceae fam. nov., and Ktedonospora formicarum gen. nov., sp. nov., Ktedonobacter robiniae sp. nov., Dictyobacter formicarum sp. nov. and Dictyobacter arantiisoli sp. nov., belonging to the class Ktedonobacteria.</title>
        <authorList>
            <person name="Yabe S."/>
            <person name="Zheng Y."/>
            <person name="Wang C.M."/>
            <person name="Sakai Y."/>
            <person name="Abe K."/>
            <person name="Yokota A."/>
            <person name="Donadio S."/>
            <person name="Cavaletti L."/>
            <person name="Monciardini P."/>
        </authorList>
    </citation>
    <scope>NUCLEOTIDE SEQUENCE [LARGE SCALE GENOMIC DNA]</scope>
    <source>
        <strain evidence="3 4">SOSP1-9</strain>
    </source>
</reference>
<dbReference type="InterPro" id="IPR000073">
    <property type="entry name" value="AB_hydrolase_1"/>
</dbReference>
<dbReference type="PANTHER" id="PTHR43798:SF31">
    <property type="entry name" value="AB HYDROLASE SUPERFAMILY PROTEIN YCLE"/>
    <property type="match status" value="1"/>
</dbReference>
<dbReference type="EMBL" id="BNJJ01000044">
    <property type="protein sequence ID" value="GHO89748.1"/>
    <property type="molecule type" value="Genomic_DNA"/>
</dbReference>
<dbReference type="RefSeq" id="WP_201367311.1">
    <property type="nucleotide sequence ID" value="NZ_BNJJ01000044.1"/>
</dbReference>
<evidence type="ECO:0000313" key="3">
    <source>
        <dbReference type="EMBL" id="GHO89748.1"/>
    </source>
</evidence>
<accession>A0ABQ3VWK1</accession>
<dbReference type="InterPro" id="IPR050266">
    <property type="entry name" value="AB_hydrolase_sf"/>
</dbReference>
<name>A0ABQ3VWK1_9CHLR</name>
<evidence type="ECO:0000313" key="4">
    <source>
        <dbReference type="Proteomes" id="UP000635565"/>
    </source>
</evidence>
<sequence length="273" mass="30853">MIEQEHSTDAFVELDGARLYYEIAGMGEPLVLLHGGMLDRRMWDGQFQFFARHYQVIRYDVRRAGKSEASSEDAYVHYEDLRRLLDQLQIVKATLIGLSGGARIAIDMAIAYPERVNKLVLVSPGMSGHPFDDPWTHQHGKAFGAALQHGNVDQACEEFLTMWTIGPRRTAEQIDPEVRQHIVAMVKQSLAQQILNLSILELDPPAMERLAEIQAPTLVVLGDQDTTDILTIGQRLQKQVVGAQLMIMPQVGHTLVMEKPEEFNQLVEQFLQR</sequence>